<keyword evidence="2" id="KW-0547">Nucleotide-binding</keyword>
<dbReference type="InterPro" id="IPR041679">
    <property type="entry name" value="DNA2/NAM7-like_C"/>
</dbReference>
<keyword evidence="9" id="KW-1185">Reference proteome</keyword>
<keyword evidence="3" id="KW-0378">Hydrolase</keyword>
<dbReference type="Pfam" id="PF13086">
    <property type="entry name" value="AAA_11"/>
    <property type="match status" value="1"/>
</dbReference>
<protein>
    <submittedName>
        <fullName evidence="8">AAA family ATPase</fullName>
    </submittedName>
</protein>
<evidence type="ECO:0000256" key="3">
    <source>
        <dbReference type="ARBA" id="ARBA00022801"/>
    </source>
</evidence>
<sequence>MYIAWMRSEDELNILKDAWLAEQREERERIRAERLNKTLKQRVEAGVALSKLEVSETGTAAGGRTLVWVELKSAEFRASPGTPVLLWWDEPKPETSLNAILARRRGQELGLVLDDFPPERLLGGEFNLDLEAPQTTYQRGVWAIKAFAEAKNSSDTGRLREALFLGEGIETSRPKTLEFLDEKLNESQRNAVQHALFTEPVAYIHGPPGTGKTRTLVEVIRQALGADQRILVAAASNAAVDHISRQLLAASVPVLRLGHPARVMPDLEQHTLDSRLAALPDYAMAKAWMDQANAIRRKISNRSDRGTMRGDERRELYRQARELTQDAKRHLANLEDAIVSTARVVSCTASSADSNILRNQDFDLVVIDEGSQIPDPIALIAARRGARLVIAGDPCQLAPTVHSTGSVGKRLASTFLERFQDQAYLLDTQYRMNALIMNYPSDAMYAGRLIAHPSVANHTIWDLDVEPDAWLKSPLMYLDTAGKGWEEHVTDEDPSTSNPQQAERTVAEARRLLELGLKPEDLAIISPYYAQVRLIRALIPEVDVDTVDAFQGQEREAIIVDLVRSNYESRIGFLSDVRRMNVAMTRARRFLLVIGDSATIANHGFYEEFLEYVENYGALESAWSD</sequence>
<evidence type="ECO:0000256" key="2">
    <source>
        <dbReference type="ARBA" id="ARBA00022741"/>
    </source>
</evidence>
<keyword evidence="4" id="KW-0347">Helicase</keyword>
<dbReference type="AlphaFoldDB" id="A0A5B8Y0U1"/>
<evidence type="ECO:0000313" key="8">
    <source>
        <dbReference type="EMBL" id="QED29279.1"/>
    </source>
</evidence>
<feature type="domain" description="DNA2/NAM7 helicase-like C-terminal" evidence="7">
    <location>
        <begin position="415"/>
        <end position="597"/>
    </location>
</feature>
<evidence type="ECO:0000313" key="9">
    <source>
        <dbReference type="Proteomes" id="UP000321595"/>
    </source>
</evidence>
<dbReference type="EMBL" id="CP042467">
    <property type="protein sequence ID" value="QED29279.1"/>
    <property type="molecule type" value="Genomic_DNA"/>
</dbReference>
<evidence type="ECO:0000259" key="7">
    <source>
        <dbReference type="Pfam" id="PF13087"/>
    </source>
</evidence>
<dbReference type="InterPro" id="IPR047187">
    <property type="entry name" value="SF1_C_Upf1"/>
</dbReference>
<dbReference type="GO" id="GO:0016787">
    <property type="term" value="F:hydrolase activity"/>
    <property type="evidence" value="ECO:0007669"/>
    <property type="project" value="UniProtKB-KW"/>
</dbReference>
<comment type="similarity">
    <text evidence="1">Belongs to the DNA2/NAM7 helicase family.</text>
</comment>
<dbReference type="InterPro" id="IPR041677">
    <property type="entry name" value="DNA2/NAM7_AAA_11"/>
</dbReference>
<name>A0A5B8Y0U1_9DELT</name>
<gene>
    <name evidence="8" type="ORF">FRD01_18975</name>
</gene>
<proteinExistence type="inferred from homology"/>
<evidence type="ECO:0000256" key="5">
    <source>
        <dbReference type="ARBA" id="ARBA00022840"/>
    </source>
</evidence>
<dbReference type="InterPro" id="IPR027417">
    <property type="entry name" value="P-loop_NTPase"/>
</dbReference>
<dbReference type="PANTHER" id="PTHR43788:SF18">
    <property type="entry name" value="R3H DOMAIN-CONTAINING PROTEIN"/>
    <property type="match status" value="1"/>
</dbReference>
<dbReference type="CDD" id="cd18808">
    <property type="entry name" value="SF1_C_Upf1"/>
    <property type="match status" value="1"/>
</dbReference>
<dbReference type="PANTHER" id="PTHR43788">
    <property type="entry name" value="DNA2/NAM7 HELICASE FAMILY MEMBER"/>
    <property type="match status" value="1"/>
</dbReference>
<evidence type="ECO:0000256" key="1">
    <source>
        <dbReference type="ARBA" id="ARBA00007913"/>
    </source>
</evidence>
<dbReference type="GO" id="GO:0005524">
    <property type="term" value="F:ATP binding"/>
    <property type="evidence" value="ECO:0007669"/>
    <property type="project" value="UniProtKB-KW"/>
</dbReference>
<dbReference type="SUPFAM" id="SSF52540">
    <property type="entry name" value="P-loop containing nucleoside triphosphate hydrolases"/>
    <property type="match status" value="1"/>
</dbReference>
<dbReference type="OrthoDB" id="9757917at2"/>
<dbReference type="Proteomes" id="UP000321595">
    <property type="component" value="Chromosome"/>
</dbReference>
<keyword evidence="5" id="KW-0067">ATP-binding</keyword>
<dbReference type="Gene3D" id="3.40.50.300">
    <property type="entry name" value="P-loop containing nucleotide triphosphate hydrolases"/>
    <property type="match status" value="2"/>
</dbReference>
<reference evidence="8 9" key="1">
    <citation type="submission" date="2019-08" db="EMBL/GenBank/DDBJ databases">
        <authorList>
            <person name="Liang Q."/>
        </authorList>
    </citation>
    <scope>NUCLEOTIDE SEQUENCE [LARGE SCALE GENOMIC DNA]</scope>
    <source>
        <strain evidence="8 9">V1718</strain>
    </source>
</reference>
<accession>A0A5B8Y0U1</accession>
<dbReference type="KEGG" id="bbae:FRD01_18975"/>
<evidence type="ECO:0000256" key="4">
    <source>
        <dbReference type="ARBA" id="ARBA00022806"/>
    </source>
</evidence>
<dbReference type="Gene3D" id="2.40.30.270">
    <property type="match status" value="1"/>
</dbReference>
<evidence type="ECO:0000259" key="6">
    <source>
        <dbReference type="Pfam" id="PF13086"/>
    </source>
</evidence>
<dbReference type="GO" id="GO:0043139">
    <property type="term" value="F:5'-3' DNA helicase activity"/>
    <property type="evidence" value="ECO:0007669"/>
    <property type="project" value="TreeGrafter"/>
</dbReference>
<organism evidence="8 9">
    <name type="scientific">Microvenator marinus</name>
    <dbReference type="NCBI Taxonomy" id="2600177"/>
    <lineage>
        <taxon>Bacteria</taxon>
        <taxon>Deltaproteobacteria</taxon>
        <taxon>Bradymonadales</taxon>
        <taxon>Microvenatoraceae</taxon>
        <taxon>Microvenator</taxon>
    </lineage>
</organism>
<dbReference type="Pfam" id="PF13087">
    <property type="entry name" value="AAA_12"/>
    <property type="match status" value="1"/>
</dbReference>
<dbReference type="InterPro" id="IPR050534">
    <property type="entry name" value="Coronavir_polyprotein_1ab"/>
</dbReference>
<feature type="domain" description="DNA2/NAM7 helicase helicase" evidence="6">
    <location>
        <begin position="183"/>
        <end position="403"/>
    </location>
</feature>